<dbReference type="InterPro" id="IPR027381">
    <property type="entry name" value="LytR/CpsA/Psr_C"/>
</dbReference>
<dbReference type="NCBIfam" id="NF035953">
    <property type="entry name" value="integrity_Cei"/>
    <property type="match status" value="1"/>
</dbReference>
<evidence type="ECO:0000313" key="5">
    <source>
        <dbReference type="Proteomes" id="UP000295444"/>
    </source>
</evidence>
<dbReference type="AlphaFoldDB" id="A0A4V3CXY5"/>
<feature type="domain" description="LytR/CpsA/Psr regulator C-terminal" evidence="3">
    <location>
        <begin position="98"/>
        <end position="187"/>
    </location>
</feature>
<organism evidence="4 5">
    <name type="scientific">Labedaea rhizosphaerae</name>
    <dbReference type="NCBI Taxonomy" id="598644"/>
    <lineage>
        <taxon>Bacteria</taxon>
        <taxon>Bacillati</taxon>
        <taxon>Actinomycetota</taxon>
        <taxon>Actinomycetes</taxon>
        <taxon>Pseudonocardiales</taxon>
        <taxon>Pseudonocardiaceae</taxon>
        <taxon>Labedaea</taxon>
    </lineage>
</organism>
<gene>
    <name evidence="4" type="ORF">EV186_108271</name>
</gene>
<dbReference type="Pfam" id="PF13399">
    <property type="entry name" value="LytR_C"/>
    <property type="match status" value="1"/>
</dbReference>
<evidence type="ECO:0000259" key="3">
    <source>
        <dbReference type="Pfam" id="PF13399"/>
    </source>
</evidence>
<reference evidence="4 5" key="1">
    <citation type="submission" date="2019-03" db="EMBL/GenBank/DDBJ databases">
        <title>Genomic Encyclopedia of Type Strains, Phase IV (KMG-IV): sequencing the most valuable type-strain genomes for metagenomic binning, comparative biology and taxonomic classification.</title>
        <authorList>
            <person name="Goeker M."/>
        </authorList>
    </citation>
    <scope>NUCLEOTIDE SEQUENCE [LARGE SCALE GENOMIC DNA]</scope>
    <source>
        <strain evidence="4 5">DSM 45361</strain>
    </source>
</reference>
<dbReference type="Proteomes" id="UP000295444">
    <property type="component" value="Unassembled WGS sequence"/>
</dbReference>
<accession>A0A4V3CXY5</accession>
<feature type="transmembrane region" description="Helical" evidence="2">
    <location>
        <begin position="21"/>
        <end position="39"/>
    </location>
</feature>
<sequence>MAAGSVRRVSGAPGYRKRRPWPALILILVLCAVSTFVWFKVIHTEDARATKITCAPPGPATATSTKKKDAKKQPPATLGKPLDRDALDKTAPAPPTTAQVRVLNATDERGKASQVSSVLGELGFTKLLPAGNDPVYVNGDMSCEGQIRFGQRGMAAARTLNLLEPCAELIKDDRTDATVDFVVGEKFGELRPTQQARKMLLDLTDWAHGHPAAHGGLQDAQGQRFQVDPKLISEVQDARC</sequence>
<keyword evidence="5" id="KW-1185">Reference proteome</keyword>
<keyword evidence="2" id="KW-0812">Transmembrane</keyword>
<name>A0A4V3CXY5_LABRH</name>
<proteinExistence type="predicted"/>
<keyword evidence="2" id="KW-0472">Membrane</keyword>
<protein>
    <submittedName>
        <fullName evidence="4">LytR cell envelope-related transcriptional attenuator</fullName>
    </submittedName>
</protein>
<comment type="caution">
    <text evidence="4">The sequence shown here is derived from an EMBL/GenBank/DDBJ whole genome shotgun (WGS) entry which is preliminary data.</text>
</comment>
<dbReference type="EMBL" id="SNXZ01000008">
    <property type="protein sequence ID" value="TDP92058.1"/>
    <property type="molecule type" value="Genomic_DNA"/>
</dbReference>
<feature type="region of interest" description="Disordered" evidence="1">
    <location>
        <begin position="52"/>
        <end position="98"/>
    </location>
</feature>
<evidence type="ECO:0000313" key="4">
    <source>
        <dbReference type="EMBL" id="TDP92058.1"/>
    </source>
</evidence>
<evidence type="ECO:0000256" key="2">
    <source>
        <dbReference type="SAM" id="Phobius"/>
    </source>
</evidence>
<evidence type="ECO:0000256" key="1">
    <source>
        <dbReference type="SAM" id="MobiDB-lite"/>
    </source>
</evidence>
<keyword evidence="2" id="KW-1133">Transmembrane helix</keyword>